<dbReference type="Proteomes" id="UP000005426">
    <property type="component" value="Unassembled WGS sequence"/>
</dbReference>
<organism evidence="2 3">
    <name type="scientific">Hypocrea atroviridis (strain ATCC 20476 / IMI 206040)</name>
    <name type="common">Trichoderma atroviride</name>
    <dbReference type="NCBI Taxonomy" id="452589"/>
    <lineage>
        <taxon>Eukaryota</taxon>
        <taxon>Fungi</taxon>
        <taxon>Dikarya</taxon>
        <taxon>Ascomycota</taxon>
        <taxon>Pezizomycotina</taxon>
        <taxon>Sordariomycetes</taxon>
        <taxon>Hypocreomycetidae</taxon>
        <taxon>Hypocreales</taxon>
        <taxon>Hypocreaceae</taxon>
        <taxon>Trichoderma</taxon>
    </lineage>
</organism>
<dbReference type="KEGG" id="tatv:25778837"/>
<evidence type="ECO:0000259" key="1">
    <source>
        <dbReference type="Pfam" id="PF20150"/>
    </source>
</evidence>
<dbReference type="EMBL" id="ABDG02000021">
    <property type="protein sequence ID" value="EHK47107.1"/>
    <property type="molecule type" value="Genomic_DNA"/>
</dbReference>
<feature type="domain" description="2EXR" evidence="1">
    <location>
        <begin position="4"/>
        <end position="115"/>
    </location>
</feature>
<keyword evidence="3" id="KW-1185">Reference proteome</keyword>
<sequence length="353" mass="40927">MSEFHRFGNLPTELRLQIWRHALQPINPTRRRAHFFSVTNYLEDGDALKKLRVQCFLGSDCEFEHGSQFCLAAPKFGSSHSWTNNNPSAYLWDFGMWSACCESNAVIEKHYNLDYWKAKLRQGRTDFRDDQFDDACVPFIHPRPDGDWCFPIHTNRDLVCLQPSNIDAVGFYWEHEYFMQDFCMIEWNKGLRGIVNLALEYDPSWFDGFIENFSVLHFFQEKSPRGLLIRTLVAMDDDDSVYLPETVWLIDHSLKRDKDKGDRVTSREGKVFHGSNEKFVQVLDGHDYSGTYDHSALEFLDHLGILLDGLEPPRHSCLRHNGMYIGCNGCDAGGSDYYCVEHHLQVLACEDAE</sequence>
<protein>
    <recommendedName>
        <fullName evidence="1">2EXR domain-containing protein</fullName>
    </recommendedName>
</protein>
<dbReference type="GeneID" id="25778837"/>
<dbReference type="Pfam" id="PF20150">
    <property type="entry name" value="2EXR"/>
    <property type="match status" value="1"/>
</dbReference>
<accession>G9NPV4</accession>
<evidence type="ECO:0000313" key="3">
    <source>
        <dbReference type="Proteomes" id="UP000005426"/>
    </source>
</evidence>
<dbReference type="PANTHER" id="PTHR35910">
    <property type="entry name" value="2EXR DOMAIN-CONTAINING PROTEIN"/>
    <property type="match status" value="1"/>
</dbReference>
<name>G9NPV4_HYPAI</name>
<gene>
    <name evidence="2" type="ORF">TRIATDRAFT_256216</name>
</gene>
<dbReference type="OrthoDB" id="3596450at2759"/>
<dbReference type="eggNOG" id="ENOG502QZKU">
    <property type="taxonomic scope" value="Eukaryota"/>
</dbReference>
<evidence type="ECO:0000313" key="2">
    <source>
        <dbReference type="EMBL" id="EHK47107.1"/>
    </source>
</evidence>
<dbReference type="PANTHER" id="PTHR35910:SF1">
    <property type="entry name" value="2EXR DOMAIN-CONTAINING PROTEIN"/>
    <property type="match status" value="1"/>
</dbReference>
<dbReference type="AlphaFoldDB" id="G9NPV4"/>
<proteinExistence type="predicted"/>
<dbReference type="OMA" id="WSACCES"/>
<comment type="caution">
    <text evidence="2">The sequence shown here is derived from an EMBL/GenBank/DDBJ whole genome shotgun (WGS) entry which is preliminary data.</text>
</comment>
<dbReference type="HOGENOM" id="CLU_066482_0_0_1"/>
<dbReference type="InterPro" id="IPR045518">
    <property type="entry name" value="2EXR"/>
</dbReference>
<reference evidence="2 3" key="1">
    <citation type="journal article" date="2011" name="Genome Biol.">
        <title>Comparative genome sequence analysis underscores mycoparasitism as the ancestral life style of Trichoderma.</title>
        <authorList>
            <person name="Kubicek C.P."/>
            <person name="Herrera-Estrella A."/>
            <person name="Seidl-Seiboth V."/>
            <person name="Martinez D.A."/>
            <person name="Druzhinina I.S."/>
            <person name="Thon M."/>
            <person name="Zeilinger S."/>
            <person name="Casas-Flores S."/>
            <person name="Horwitz B.A."/>
            <person name="Mukherjee P.K."/>
            <person name="Mukherjee M."/>
            <person name="Kredics L."/>
            <person name="Alcaraz L.D."/>
            <person name="Aerts A."/>
            <person name="Antal Z."/>
            <person name="Atanasova L."/>
            <person name="Cervantes-Badillo M.G."/>
            <person name="Challacombe J."/>
            <person name="Chertkov O."/>
            <person name="McCluskey K."/>
            <person name="Coulpier F."/>
            <person name="Deshpande N."/>
            <person name="von Doehren H."/>
            <person name="Ebbole D.J."/>
            <person name="Esquivel-Naranjo E.U."/>
            <person name="Fekete E."/>
            <person name="Flipphi M."/>
            <person name="Glaser F."/>
            <person name="Gomez-Rodriguez E.Y."/>
            <person name="Gruber S."/>
            <person name="Han C."/>
            <person name="Henrissat B."/>
            <person name="Hermosa R."/>
            <person name="Hernandez-Onate M."/>
            <person name="Karaffa L."/>
            <person name="Kosti I."/>
            <person name="Le Crom S."/>
            <person name="Lindquist E."/>
            <person name="Lucas S."/>
            <person name="Luebeck M."/>
            <person name="Luebeck P.S."/>
            <person name="Margeot A."/>
            <person name="Metz B."/>
            <person name="Misra M."/>
            <person name="Nevalainen H."/>
            <person name="Omann M."/>
            <person name="Packer N."/>
            <person name="Perrone G."/>
            <person name="Uresti-Rivera E.E."/>
            <person name="Salamov A."/>
            <person name="Schmoll M."/>
            <person name="Seiboth B."/>
            <person name="Shapiro H."/>
            <person name="Sukno S."/>
            <person name="Tamayo-Ramos J.A."/>
            <person name="Tisch D."/>
            <person name="Wiest A."/>
            <person name="Wilkinson H.H."/>
            <person name="Zhang M."/>
            <person name="Coutinho P.M."/>
            <person name="Kenerley C.M."/>
            <person name="Monte E."/>
            <person name="Baker S.E."/>
            <person name="Grigoriev I.V."/>
        </authorList>
    </citation>
    <scope>NUCLEOTIDE SEQUENCE [LARGE SCALE GENOMIC DNA]</scope>
    <source>
        <strain evidence="3">ATCC 20476 / IMI 206040</strain>
    </source>
</reference>